<accession>A0A0R2JRH0</accession>
<organism evidence="7 8">
    <name type="scientific">Fructilactobacillus lindneri DSM 20690 = JCM 11027</name>
    <dbReference type="NCBI Taxonomy" id="1122148"/>
    <lineage>
        <taxon>Bacteria</taxon>
        <taxon>Bacillati</taxon>
        <taxon>Bacillota</taxon>
        <taxon>Bacilli</taxon>
        <taxon>Lactobacillales</taxon>
        <taxon>Lactobacillaceae</taxon>
        <taxon>Fructilactobacillus</taxon>
    </lineage>
</organism>
<dbReference type="GO" id="GO:0009234">
    <property type="term" value="P:menaquinone biosynthetic process"/>
    <property type="evidence" value="ECO:0007669"/>
    <property type="project" value="InterPro"/>
</dbReference>
<dbReference type="Gene3D" id="3.40.50.1220">
    <property type="entry name" value="TPP-binding domain"/>
    <property type="match status" value="1"/>
</dbReference>
<dbReference type="InterPro" id="IPR012001">
    <property type="entry name" value="Thiamin_PyroP_enz_TPP-bd_dom"/>
</dbReference>
<dbReference type="PATRIC" id="fig|1122148.6.peg.231"/>
<dbReference type="Pfam" id="PF02776">
    <property type="entry name" value="TPP_enzyme_N"/>
    <property type="match status" value="1"/>
</dbReference>
<reference evidence="7 8" key="1">
    <citation type="journal article" date="2015" name="Genome Announc.">
        <title>Expanding the biotechnology potential of lactobacilli through comparative genomics of 213 strains and associated genera.</title>
        <authorList>
            <person name="Sun Z."/>
            <person name="Harris H.M."/>
            <person name="McCann A."/>
            <person name="Guo C."/>
            <person name="Argimon S."/>
            <person name="Zhang W."/>
            <person name="Yang X."/>
            <person name="Jeffery I.B."/>
            <person name="Cooney J.C."/>
            <person name="Kagawa T.F."/>
            <person name="Liu W."/>
            <person name="Song Y."/>
            <person name="Salvetti E."/>
            <person name="Wrobel A."/>
            <person name="Rasinkangas P."/>
            <person name="Parkhill J."/>
            <person name="Rea M.C."/>
            <person name="O'Sullivan O."/>
            <person name="Ritari J."/>
            <person name="Douillard F.P."/>
            <person name="Paul Ross R."/>
            <person name="Yang R."/>
            <person name="Briner A.E."/>
            <person name="Felis G.E."/>
            <person name="de Vos W.M."/>
            <person name="Barrangou R."/>
            <person name="Klaenhammer T.R."/>
            <person name="Caufield P.W."/>
            <person name="Cui Y."/>
            <person name="Zhang H."/>
            <person name="O'Toole P.W."/>
        </authorList>
    </citation>
    <scope>NUCLEOTIDE SEQUENCE [LARGE SCALE GENOMIC DNA]</scope>
    <source>
        <strain evidence="7 8">DSM 20690</strain>
    </source>
</reference>
<proteinExistence type="predicted"/>
<dbReference type="SUPFAM" id="SSF52518">
    <property type="entry name" value="Thiamin diphosphate-binding fold (THDP-binding)"/>
    <property type="match status" value="1"/>
</dbReference>
<evidence type="ECO:0000256" key="3">
    <source>
        <dbReference type="ARBA" id="ARBA00022842"/>
    </source>
</evidence>
<dbReference type="GO" id="GO:0070204">
    <property type="term" value="F:2-succinyl-5-enolpyruvyl-6-hydroxy-3-cyclohexene-1-carboxylic-acid synthase activity"/>
    <property type="evidence" value="ECO:0007669"/>
    <property type="project" value="InterPro"/>
</dbReference>
<dbReference type="CDD" id="cd07037">
    <property type="entry name" value="TPP_PYR_MenD"/>
    <property type="match status" value="1"/>
</dbReference>
<evidence type="ECO:0000256" key="4">
    <source>
        <dbReference type="ARBA" id="ARBA00023052"/>
    </source>
</evidence>
<evidence type="ECO:0000256" key="2">
    <source>
        <dbReference type="ARBA" id="ARBA00022723"/>
    </source>
</evidence>
<evidence type="ECO:0000256" key="5">
    <source>
        <dbReference type="ARBA" id="ARBA00023211"/>
    </source>
</evidence>
<dbReference type="RefSeq" id="WP_225354796.1">
    <property type="nucleotide sequence ID" value="NZ_FUXS01000010.1"/>
</dbReference>
<dbReference type="GO" id="GO:0030976">
    <property type="term" value="F:thiamine pyrophosphate binding"/>
    <property type="evidence" value="ECO:0007669"/>
    <property type="project" value="InterPro"/>
</dbReference>
<dbReference type="GeneID" id="67802623"/>
<dbReference type="PANTHER" id="PTHR42916">
    <property type="entry name" value="2-SUCCINYL-5-ENOLPYRUVYL-6-HYDROXY-3-CYCLOHEXENE-1-CARBOXYLATE SYNTHASE"/>
    <property type="match status" value="1"/>
</dbReference>
<dbReference type="GO" id="GO:0046872">
    <property type="term" value="F:metal ion binding"/>
    <property type="evidence" value="ECO:0007669"/>
    <property type="project" value="UniProtKB-KW"/>
</dbReference>
<evidence type="ECO:0000313" key="7">
    <source>
        <dbReference type="EMBL" id="KRN79683.1"/>
    </source>
</evidence>
<dbReference type="Proteomes" id="UP000051565">
    <property type="component" value="Unassembled WGS sequence"/>
</dbReference>
<keyword evidence="1" id="KW-0808">Transferase</keyword>
<evidence type="ECO:0000256" key="1">
    <source>
        <dbReference type="ARBA" id="ARBA00022679"/>
    </source>
</evidence>
<dbReference type="InterPro" id="IPR029061">
    <property type="entry name" value="THDP-binding"/>
</dbReference>
<dbReference type="EMBL" id="JQBT01000020">
    <property type="protein sequence ID" value="KRN79683.1"/>
    <property type="molecule type" value="Genomic_DNA"/>
</dbReference>
<feature type="domain" description="Thiamine pyrophosphate enzyme N-terminal TPP-binding" evidence="6">
    <location>
        <begin position="11"/>
        <end position="121"/>
    </location>
</feature>
<keyword evidence="3" id="KW-0460">Magnesium</keyword>
<keyword evidence="4" id="KW-0786">Thiamine pyrophosphate</keyword>
<evidence type="ECO:0000313" key="8">
    <source>
        <dbReference type="Proteomes" id="UP000051565"/>
    </source>
</evidence>
<keyword evidence="2" id="KW-0479">Metal-binding</keyword>
<name>A0A0R2JRH0_9LACO</name>
<dbReference type="AlphaFoldDB" id="A0A0R2JRH0"/>
<dbReference type="InterPro" id="IPR004433">
    <property type="entry name" value="MenaQ_synth_MenD"/>
</dbReference>
<sequence length="310" mass="34193">MNETLTNNLKHLILALQAQGVEHFVISPGSRNTPLVLLLAEQHANFTMAVDERSAAFLGLGIAKASHHPVALVATSGTATANYLPAIAEAASYHVPLIILTTDRPQELQNIGAPQTINQFNLYRDQVKETINLNVQEVNTDVTEYIDYKVQQLVHLSQNAPVGPIHINLPLRKPLLPKLNQPWPKVAKENFGDLTIQLTQTSLNKLIKQLENKKIMLVVGPTDRLWSKTNFETLAEQISAPIIADVLSQLRGSQHAIVGMDAILASHSETNEILPEVVLRFGGTPVSAKLFPWLKEHHIPIIQIGMNYIG</sequence>
<dbReference type="Gene3D" id="3.40.50.970">
    <property type="match status" value="1"/>
</dbReference>
<gene>
    <name evidence="7" type="ORF">IV52_GL000220</name>
</gene>
<keyword evidence="8" id="KW-1185">Reference proteome</keyword>
<dbReference type="NCBIfam" id="TIGR00173">
    <property type="entry name" value="menD"/>
    <property type="match status" value="1"/>
</dbReference>
<evidence type="ECO:0000259" key="6">
    <source>
        <dbReference type="Pfam" id="PF02776"/>
    </source>
</evidence>
<dbReference type="PANTHER" id="PTHR42916:SF1">
    <property type="entry name" value="PROTEIN PHYLLO, CHLOROPLASTIC"/>
    <property type="match status" value="1"/>
</dbReference>
<keyword evidence="5" id="KW-0464">Manganese</keyword>
<comment type="caution">
    <text evidence="7">The sequence shown here is derived from an EMBL/GenBank/DDBJ whole genome shotgun (WGS) entry which is preliminary data.</text>
</comment>
<protein>
    <submittedName>
        <fullName evidence="7">MenD</fullName>
    </submittedName>
</protein>